<protein>
    <submittedName>
        <fullName evidence="2">Venom peptide HtTxB</fullName>
    </submittedName>
</protein>
<evidence type="ECO:0000313" key="2">
    <source>
        <dbReference type="EMBL" id="AOF40192.1"/>
    </source>
</evidence>
<dbReference type="EMBL" id="KU643100">
    <property type="protein sequence ID" value="AOF40192.1"/>
    <property type="molecule type" value="mRNA"/>
</dbReference>
<evidence type="ECO:0000256" key="1">
    <source>
        <dbReference type="SAM" id="SignalP"/>
    </source>
</evidence>
<proteinExistence type="evidence at transcript level"/>
<feature type="signal peptide" evidence="1">
    <location>
        <begin position="1"/>
        <end position="16"/>
    </location>
</feature>
<feature type="chain" id="PRO_5008548556" evidence="1">
    <location>
        <begin position="17"/>
        <end position="115"/>
    </location>
</feature>
<keyword evidence="1" id="KW-0732">Signal</keyword>
<sequence>MKLLIVTAALVVVLSAQMYEDPLCHAPSEVVQSYISCMRKNYQPAFGHALNCSSFLGKIEDEDFILFSCGKIKASEDQERMYGECLKDKVTPSMALPEDELSKVVESCRKTSLSS</sequence>
<reference evidence="2" key="1">
    <citation type="journal article" date="2016" name="J. Proteomics">
        <title>Transcriptomic analysis of the venom glands from the scorpion Hadogenes troglodytes revealed unique and extremely high diversity of the venom peptides.</title>
        <authorList>
            <person name="Zhong J."/>
            <person name="Zeng X.C."/>
            <person name="Zeng X."/>
            <person name="Nie Y."/>
            <person name="Zhang L."/>
            <person name="Wu S."/>
            <person name="Bao A."/>
        </authorList>
    </citation>
    <scope>NUCLEOTIDE SEQUENCE</scope>
</reference>
<dbReference type="AlphaFoldDB" id="A0A1B3IJ22"/>
<organism evidence="2">
    <name type="scientific">Hadogenes troglodytes</name>
    <dbReference type="NCBI Taxonomy" id="1577150"/>
    <lineage>
        <taxon>Eukaryota</taxon>
        <taxon>Metazoa</taxon>
        <taxon>Ecdysozoa</taxon>
        <taxon>Arthropoda</taxon>
        <taxon>Chelicerata</taxon>
        <taxon>Arachnida</taxon>
        <taxon>Scorpiones</taxon>
        <taxon>Iurida</taxon>
        <taxon>Scorpionoidea</taxon>
        <taxon>Hemiscorpiidae</taxon>
        <taxon>Hadogenes</taxon>
    </lineage>
</organism>
<name>A0A1B3IJ22_9SCOR</name>
<accession>A0A1B3IJ22</accession>